<comment type="caution">
    <text evidence="1">The sequence shown here is derived from an EMBL/GenBank/DDBJ whole genome shotgun (WGS) entry which is preliminary data.</text>
</comment>
<dbReference type="PANTHER" id="PTHR19446">
    <property type="entry name" value="REVERSE TRANSCRIPTASES"/>
    <property type="match status" value="1"/>
</dbReference>
<name>A0ABD3HQC9_9MARC</name>
<organism evidence="1 2">
    <name type="scientific">Riccia sorocarpa</name>
    <dbReference type="NCBI Taxonomy" id="122646"/>
    <lineage>
        <taxon>Eukaryota</taxon>
        <taxon>Viridiplantae</taxon>
        <taxon>Streptophyta</taxon>
        <taxon>Embryophyta</taxon>
        <taxon>Marchantiophyta</taxon>
        <taxon>Marchantiopsida</taxon>
        <taxon>Marchantiidae</taxon>
        <taxon>Marchantiales</taxon>
        <taxon>Ricciaceae</taxon>
        <taxon>Riccia</taxon>
    </lineage>
</organism>
<sequence length="256" mass="29659">MLKSKCKHEEMIQLELDDGNVITEKDMILKETHRVYQSLFSENDKENDEDQAMLSQECLNFIDRRLSSSQKEELDSKPEADEIDKILVEAFWNDGRLTTNMEKGAIKLIPKTADKSKLQDWRPISLLGITYKFIKGFIQGRSVFGSILAIKLGQEWAQTSKQKSLFLKLDFVWRKLDFVKAYDRMSHSCLWDVPEKMEFDFVKAYDRVSHSYLWDVPEKMGFGLKFVSLNKGLVKNTTSVVHLNGAFTEDIELARG</sequence>
<evidence type="ECO:0000313" key="2">
    <source>
        <dbReference type="Proteomes" id="UP001633002"/>
    </source>
</evidence>
<reference evidence="1 2" key="1">
    <citation type="submission" date="2024-09" db="EMBL/GenBank/DDBJ databases">
        <title>Chromosome-scale assembly of Riccia sorocarpa.</title>
        <authorList>
            <person name="Paukszto L."/>
        </authorList>
    </citation>
    <scope>NUCLEOTIDE SEQUENCE [LARGE SCALE GENOMIC DNA]</scope>
    <source>
        <strain evidence="1">LP-2024</strain>
        <tissue evidence="1">Aerial parts of the thallus</tissue>
    </source>
</reference>
<keyword evidence="2" id="KW-1185">Reference proteome</keyword>
<protein>
    <recommendedName>
        <fullName evidence="3">Reverse transcriptase domain-containing protein</fullName>
    </recommendedName>
</protein>
<proteinExistence type="predicted"/>
<dbReference type="Proteomes" id="UP001633002">
    <property type="component" value="Unassembled WGS sequence"/>
</dbReference>
<dbReference type="EMBL" id="JBJQOH010000003">
    <property type="protein sequence ID" value="KAL3693021.1"/>
    <property type="molecule type" value="Genomic_DNA"/>
</dbReference>
<dbReference type="AlphaFoldDB" id="A0ABD3HQC9"/>
<accession>A0ABD3HQC9</accession>
<gene>
    <name evidence="1" type="ORF">R1sor_006672</name>
</gene>
<evidence type="ECO:0008006" key="3">
    <source>
        <dbReference type="Google" id="ProtNLM"/>
    </source>
</evidence>
<evidence type="ECO:0000313" key="1">
    <source>
        <dbReference type="EMBL" id="KAL3693021.1"/>
    </source>
</evidence>